<dbReference type="EMBL" id="BLAY01000029">
    <property type="protein sequence ID" value="GET37492.1"/>
    <property type="molecule type" value="Genomic_DNA"/>
</dbReference>
<organism evidence="1 2">
    <name type="scientific">Microseira wollei NIES-4236</name>
    <dbReference type="NCBI Taxonomy" id="2530354"/>
    <lineage>
        <taxon>Bacteria</taxon>
        <taxon>Bacillati</taxon>
        <taxon>Cyanobacteriota</taxon>
        <taxon>Cyanophyceae</taxon>
        <taxon>Oscillatoriophycideae</taxon>
        <taxon>Aerosakkonematales</taxon>
        <taxon>Aerosakkonemataceae</taxon>
        <taxon>Microseira</taxon>
    </lineage>
</organism>
<name>A0AAV3XB40_9CYAN</name>
<protein>
    <recommendedName>
        <fullName evidence="3">Transposase</fullName>
    </recommendedName>
</protein>
<evidence type="ECO:0000313" key="2">
    <source>
        <dbReference type="Proteomes" id="UP001050975"/>
    </source>
</evidence>
<sequence length="35" mass="4247">MSEGVKGMQWEYNKTNFDRNLAVVIGINLEQRYRW</sequence>
<evidence type="ECO:0000313" key="1">
    <source>
        <dbReference type="EMBL" id="GET37492.1"/>
    </source>
</evidence>
<dbReference type="AlphaFoldDB" id="A0AAV3XB40"/>
<keyword evidence="2" id="KW-1185">Reference proteome</keyword>
<reference evidence="1" key="1">
    <citation type="submission" date="2019-10" db="EMBL/GenBank/DDBJ databases">
        <title>Draft genome sequece of Microseira wollei NIES-4236.</title>
        <authorList>
            <person name="Yamaguchi H."/>
            <person name="Suzuki S."/>
            <person name="Kawachi M."/>
        </authorList>
    </citation>
    <scope>NUCLEOTIDE SEQUENCE</scope>
    <source>
        <strain evidence="1">NIES-4236</strain>
    </source>
</reference>
<dbReference type="Proteomes" id="UP001050975">
    <property type="component" value="Unassembled WGS sequence"/>
</dbReference>
<proteinExistence type="predicted"/>
<evidence type="ECO:0008006" key="3">
    <source>
        <dbReference type="Google" id="ProtNLM"/>
    </source>
</evidence>
<accession>A0AAV3XB40</accession>
<gene>
    <name evidence="1" type="ORF">MiSe_22450</name>
</gene>
<comment type="caution">
    <text evidence="1">The sequence shown here is derived from an EMBL/GenBank/DDBJ whole genome shotgun (WGS) entry which is preliminary data.</text>
</comment>